<dbReference type="EMBL" id="AVOT02042853">
    <property type="protein sequence ID" value="MBW0538293.1"/>
    <property type="molecule type" value="Genomic_DNA"/>
</dbReference>
<name>A0A9Q3FDW5_9BASI</name>
<dbReference type="GO" id="GO:0003824">
    <property type="term" value="F:catalytic activity"/>
    <property type="evidence" value="ECO:0007669"/>
    <property type="project" value="UniProtKB-KW"/>
</dbReference>
<dbReference type="Pfam" id="PF17919">
    <property type="entry name" value="RT_RNaseH_2"/>
    <property type="match status" value="1"/>
</dbReference>
<organism evidence="3 4">
    <name type="scientific">Austropuccinia psidii MF-1</name>
    <dbReference type="NCBI Taxonomy" id="1389203"/>
    <lineage>
        <taxon>Eukaryota</taxon>
        <taxon>Fungi</taxon>
        <taxon>Dikarya</taxon>
        <taxon>Basidiomycota</taxon>
        <taxon>Pucciniomycotina</taxon>
        <taxon>Pucciniomycetes</taxon>
        <taxon>Pucciniales</taxon>
        <taxon>Sphaerophragmiaceae</taxon>
        <taxon>Austropuccinia</taxon>
    </lineage>
</organism>
<dbReference type="AlphaFoldDB" id="A0A9Q3FDW5"/>
<accession>A0A9Q3FDW5</accession>
<dbReference type="PANTHER" id="PTHR37984:SF5">
    <property type="entry name" value="PROTEIN NYNRIN-LIKE"/>
    <property type="match status" value="1"/>
</dbReference>
<gene>
    <name evidence="3" type="ORF">O181_078008</name>
</gene>
<dbReference type="InterPro" id="IPR041577">
    <property type="entry name" value="RT_RNaseH_2"/>
</dbReference>
<keyword evidence="4" id="KW-1185">Reference proteome</keyword>
<dbReference type="InterPro" id="IPR043502">
    <property type="entry name" value="DNA/RNA_pol_sf"/>
</dbReference>
<dbReference type="Proteomes" id="UP000765509">
    <property type="component" value="Unassembled WGS sequence"/>
</dbReference>
<keyword evidence="1" id="KW-0511">Multifunctional enzyme</keyword>
<comment type="caution">
    <text evidence="3">The sequence shown here is derived from an EMBL/GenBank/DDBJ whole genome shotgun (WGS) entry which is preliminary data.</text>
</comment>
<evidence type="ECO:0000259" key="2">
    <source>
        <dbReference type="Pfam" id="PF17919"/>
    </source>
</evidence>
<evidence type="ECO:0000313" key="4">
    <source>
        <dbReference type="Proteomes" id="UP000765509"/>
    </source>
</evidence>
<reference evidence="3" key="1">
    <citation type="submission" date="2021-03" db="EMBL/GenBank/DDBJ databases">
        <title>Draft genome sequence of rust myrtle Austropuccinia psidii MF-1, a brazilian biotype.</title>
        <authorList>
            <person name="Quecine M.C."/>
            <person name="Pachon D.M.R."/>
            <person name="Bonatelli M.L."/>
            <person name="Correr F.H."/>
            <person name="Franceschini L.M."/>
            <person name="Leite T.F."/>
            <person name="Margarido G.R.A."/>
            <person name="Almeida C.A."/>
            <person name="Ferrarezi J.A."/>
            <person name="Labate C.A."/>
        </authorList>
    </citation>
    <scope>NUCLEOTIDE SEQUENCE</scope>
    <source>
        <strain evidence="3">MF-1</strain>
    </source>
</reference>
<dbReference type="SUPFAM" id="SSF56672">
    <property type="entry name" value="DNA/RNA polymerases"/>
    <property type="match status" value="1"/>
</dbReference>
<dbReference type="PANTHER" id="PTHR37984">
    <property type="entry name" value="PROTEIN CBG26694"/>
    <property type="match status" value="1"/>
</dbReference>
<evidence type="ECO:0000256" key="1">
    <source>
        <dbReference type="ARBA" id="ARBA00023268"/>
    </source>
</evidence>
<sequence length="355" mass="39643">MTVDRVKAFESLRQALTTAPILLMPDFKLPFKLYIDVSGDGLGATPHQVQIINDKPVEGPICSISRQIKPTEASYGTSQMECLFLVWALEKLNYFLDGCVFGVMTDCTAVKSLLNMKTPNRHMLIWQIAIQQFRGNMTIFNKNGNIHKIADGLSRWSLPNNINNPAYVPEEASPQIPIEEISVTDLNTTLFEEVRNSYTQDKNCSILFQLLTKDCKKNSLIHALNEIWRKSYDEGRFHLLDGDLGPFRPPTACTAHGRRSIGHVLQSTGQSGPFWPNPMRIKGAKGGSPLALKARWVPNHNWAHLSPILATITITPRMAINHPRPQFGLAPPRTHFQPIASGSHQISSAQSFPLT</sequence>
<dbReference type="OrthoDB" id="2194544at2759"/>
<evidence type="ECO:0000313" key="3">
    <source>
        <dbReference type="EMBL" id="MBW0538293.1"/>
    </source>
</evidence>
<feature type="domain" description="Reverse transcriptase/retrotransposon-derived protein RNase H-like" evidence="2">
    <location>
        <begin position="4"/>
        <end position="101"/>
    </location>
</feature>
<dbReference type="InterPro" id="IPR050951">
    <property type="entry name" value="Retrovirus_Pol_polyprotein"/>
</dbReference>
<protein>
    <recommendedName>
        <fullName evidence="2">Reverse transcriptase/retrotransposon-derived protein RNase H-like domain-containing protein</fullName>
    </recommendedName>
</protein>
<proteinExistence type="predicted"/>